<keyword evidence="1" id="KW-0732">Signal</keyword>
<protein>
    <recommendedName>
        <fullName evidence="4">Secreted protein</fullName>
    </recommendedName>
</protein>
<keyword evidence="3" id="KW-1185">Reference proteome</keyword>
<comment type="caution">
    <text evidence="2">The sequence shown here is derived from an EMBL/GenBank/DDBJ whole genome shotgun (WGS) entry which is preliminary data.</text>
</comment>
<gene>
    <name evidence="2" type="ORF">RM590_18385</name>
</gene>
<evidence type="ECO:0000313" key="3">
    <source>
        <dbReference type="Proteomes" id="UP001183246"/>
    </source>
</evidence>
<evidence type="ECO:0000256" key="1">
    <source>
        <dbReference type="SAM" id="SignalP"/>
    </source>
</evidence>
<accession>A0ABU2MSR0</accession>
<evidence type="ECO:0000313" key="2">
    <source>
        <dbReference type="EMBL" id="MDT0344565.1"/>
    </source>
</evidence>
<name>A0ABU2MSR0_9ACTN</name>
<reference evidence="3" key="1">
    <citation type="submission" date="2023-07" db="EMBL/GenBank/DDBJ databases">
        <title>30 novel species of actinomycetes from the DSMZ collection.</title>
        <authorList>
            <person name="Nouioui I."/>
        </authorList>
    </citation>
    <scope>NUCLEOTIDE SEQUENCE [LARGE SCALE GENOMIC DNA]</scope>
    <source>
        <strain evidence="3">DSM 44938</strain>
    </source>
</reference>
<organism evidence="2 3">
    <name type="scientific">Streptomyces litchfieldiae</name>
    <dbReference type="NCBI Taxonomy" id="3075543"/>
    <lineage>
        <taxon>Bacteria</taxon>
        <taxon>Bacillati</taxon>
        <taxon>Actinomycetota</taxon>
        <taxon>Actinomycetes</taxon>
        <taxon>Kitasatosporales</taxon>
        <taxon>Streptomycetaceae</taxon>
        <taxon>Streptomyces</taxon>
    </lineage>
</organism>
<evidence type="ECO:0008006" key="4">
    <source>
        <dbReference type="Google" id="ProtNLM"/>
    </source>
</evidence>
<proteinExistence type="predicted"/>
<dbReference type="EMBL" id="JAVREL010000010">
    <property type="protein sequence ID" value="MDT0344565.1"/>
    <property type="molecule type" value="Genomic_DNA"/>
</dbReference>
<feature type="signal peptide" evidence="1">
    <location>
        <begin position="1"/>
        <end position="36"/>
    </location>
</feature>
<dbReference type="RefSeq" id="WP_311705697.1">
    <property type="nucleotide sequence ID" value="NZ_JAVREL010000010.1"/>
</dbReference>
<dbReference type="Proteomes" id="UP001183246">
    <property type="component" value="Unassembled WGS sequence"/>
</dbReference>
<feature type="chain" id="PRO_5045331621" description="Secreted protein" evidence="1">
    <location>
        <begin position="37"/>
        <end position="92"/>
    </location>
</feature>
<sequence>MTTSTMGHTLRKILIGTALSVTALAGTIAFASPAGAATIQCTSYLNNRGYEVTQKHIESCRIGAEGNMNLCSELLVDLGVVPTHAVQACKRA</sequence>